<dbReference type="CDD" id="cd00347">
    <property type="entry name" value="Flavin_utilizing_monoxygenases"/>
    <property type="match status" value="1"/>
</dbReference>
<organism evidence="1 2">
    <name type="scientific">Ramularia collo-cygni</name>
    <dbReference type="NCBI Taxonomy" id="112498"/>
    <lineage>
        <taxon>Eukaryota</taxon>
        <taxon>Fungi</taxon>
        <taxon>Dikarya</taxon>
        <taxon>Ascomycota</taxon>
        <taxon>Pezizomycotina</taxon>
        <taxon>Dothideomycetes</taxon>
        <taxon>Dothideomycetidae</taxon>
        <taxon>Mycosphaerellales</taxon>
        <taxon>Mycosphaerellaceae</taxon>
        <taxon>Ramularia</taxon>
    </lineage>
</organism>
<dbReference type="Gene3D" id="3.20.20.30">
    <property type="entry name" value="Luciferase-like domain"/>
    <property type="match status" value="1"/>
</dbReference>
<dbReference type="OrthoDB" id="5561043at2759"/>
<protein>
    <submittedName>
        <fullName evidence="1">Uncharacterized protein</fullName>
    </submittedName>
</protein>
<dbReference type="RefSeq" id="XP_023632385.1">
    <property type="nucleotide sequence ID" value="XM_023776617.1"/>
</dbReference>
<gene>
    <name evidence="1" type="ORF">RCC_11395</name>
</gene>
<dbReference type="AlphaFoldDB" id="A0A2D3VJJ3"/>
<accession>A0A2D3VJJ3</accession>
<dbReference type="InterPro" id="IPR036661">
    <property type="entry name" value="Luciferase-like_sf"/>
</dbReference>
<keyword evidence="2" id="KW-1185">Reference proteome</keyword>
<proteinExistence type="predicted"/>
<dbReference type="GO" id="GO:0016705">
    <property type="term" value="F:oxidoreductase activity, acting on paired donors, with incorporation or reduction of molecular oxygen"/>
    <property type="evidence" value="ECO:0007669"/>
    <property type="project" value="InterPro"/>
</dbReference>
<sequence>MSTPQQQQVTGKKPWVMNAFAMAAPGHLAPGLWRHPDQEPQTLEHWIELAKKLDEAKFHGMHLLRRRSRYIRCIPRKRPRSFVWSSNPTFGCLVYDSGNGSGHQKYFLWYHCIDVI</sequence>
<dbReference type="Proteomes" id="UP000225277">
    <property type="component" value="Unassembled WGS sequence"/>
</dbReference>
<dbReference type="GeneID" id="35606414"/>
<evidence type="ECO:0000313" key="1">
    <source>
        <dbReference type="EMBL" id="CZT25727.1"/>
    </source>
</evidence>
<dbReference type="EMBL" id="FJUY01000030">
    <property type="protein sequence ID" value="CZT25727.1"/>
    <property type="molecule type" value="Genomic_DNA"/>
</dbReference>
<reference evidence="1 2" key="1">
    <citation type="submission" date="2016-03" db="EMBL/GenBank/DDBJ databases">
        <authorList>
            <person name="Ploux O."/>
        </authorList>
    </citation>
    <scope>NUCLEOTIDE SEQUENCE [LARGE SCALE GENOMIC DNA]</scope>
    <source>
        <strain evidence="1 2">URUG2</strain>
    </source>
</reference>
<name>A0A2D3VJJ3_9PEZI</name>
<evidence type="ECO:0000313" key="2">
    <source>
        <dbReference type="Proteomes" id="UP000225277"/>
    </source>
</evidence>